<organism evidence="4 5">
    <name type="scientific">Mya arenaria</name>
    <name type="common">Soft-shell clam</name>
    <dbReference type="NCBI Taxonomy" id="6604"/>
    <lineage>
        <taxon>Eukaryota</taxon>
        <taxon>Metazoa</taxon>
        <taxon>Spiralia</taxon>
        <taxon>Lophotrochozoa</taxon>
        <taxon>Mollusca</taxon>
        <taxon>Bivalvia</taxon>
        <taxon>Autobranchia</taxon>
        <taxon>Heteroconchia</taxon>
        <taxon>Euheterodonta</taxon>
        <taxon>Imparidentia</taxon>
        <taxon>Neoheterodontei</taxon>
        <taxon>Myida</taxon>
        <taxon>Myoidea</taxon>
        <taxon>Myidae</taxon>
        <taxon>Mya</taxon>
    </lineage>
</organism>
<keyword evidence="5" id="KW-1185">Reference proteome</keyword>
<dbReference type="Pfam" id="PF00560">
    <property type="entry name" value="LRR_1"/>
    <property type="match status" value="1"/>
</dbReference>
<evidence type="ECO:0000256" key="2">
    <source>
        <dbReference type="ARBA" id="ARBA00022729"/>
    </source>
</evidence>
<keyword evidence="2" id="KW-0732">Signal</keyword>
<name>A0ABY7E302_MYAAR</name>
<dbReference type="SMART" id="SM00365">
    <property type="entry name" value="LRR_SD22"/>
    <property type="match status" value="12"/>
</dbReference>
<reference evidence="4" key="1">
    <citation type="submission" date="2022-11" db="EMBL/GenBank/DDBJ databases">
        <title>Centuries of genome instability and evolution in soft-shell clam transmissible cancer (bioRxiv).</title>
        <authorList>
            <person name="Hart S.F.M."/>
            <person name="Yonemitsu M.A."/>
            <person name="Giersch R.M."/>
            <person name="Beal B.F."/>
            <person name="Arriagada G."/>
            <person name="Davis B.W."/>
            <person name="Ostrander E.A."/>
            <person name="Goff S.P."/>
            <person name="Metzger M.J."/>
        </authorList>
    </citation>
    <scope>NUCLEOTIDE SEQUENCE</scope>
    <source>
        <strain evidence="4">MELC-2E11</strain>
        <tissue evidence="4">Siphon/mantle</tissue>
    </source>
</reference>
<dbReference type="InterPro" id="IPR050328">
    <property type="entry name" value="Dev_Immune_Receptor"/>
</dbReference>
<dbReference type="PANTHER" id="PTHR24373">
    <property type="entry name" value="SLIT RELATED LEUCINE-RICH REPEAT NEURONAL PROTEIN"/>
    <property type="match status" value="1"/>
</dbReference>
<sequence>MDYVLAVLNTGRAASDTMKMTLYGDSSASSMEKETQVTYLRDTSFQQGDNLRQLTISGNNLHILYPFVFRGLPSLENLALQNNNISYISAATFARLDNLLELRLSGNSLQFLSPNVFGSLLNMQYLFLNGNKLSTLHVHLLRNLASLQHLDLSRNNFRTFEDSVFDGAVNLQELLINENQIWYVRSRWFQKLAMLRRLEIRANVITRIDPRSFETLTNLKQLSLSANIINTVSNGAFKNVSKLEELDIGTNDISMLEPDCFDSLNSLDILKLSDNKISFINNKTFVSTPKLRQLEMSKNTISDIEEAALHPLTFLEKLDLSYNKLKKIERKTFTGLMELRNLNLEHNIISDVENDAFIVAPLNQLSKITWLSLQYNRLKEINGYALYGLPHMKFLNLGHNRIRHVHNKSLYTLSSLQNLLLNDNKIRNFEDNTFVNLKQLTSLNLENNKISTVNDNTFIGLANLEDINIVSNGLKTISQNALRHFSSLSTLTLKSNLLSTFSFEDILLLKKITVVDLSNNILYRVTFPNQKTHNIRQLELSTNRLETLSPDVANVLAPGGNVWLGDNPLSCDCRLAWLPDSIRQSYKLRLLGTTKTVMDVASSNFQCDNATLSEPLTCQNLQIKDTTKIQKQKVGKGKRETRKWHVTLRALDNTKNTTRACYGLLVKDNWVLMRQSCAIENLPITSANIIVKIGRKESRKILLSVDHVTAPGVKEFDLRLIRLAPNRKRDNSLLPCILSHSQFYQLSKEMNEAIHTTKVYKNETGKWRLQAKRGILLPKCKKISSICVRSYRTDSGEHTYGSPLSLRYQGVWYSAGLGMDNELAKRSEINFTPLWTVTDWMGSTIHEIDSKCKFQLKKNTPPLALCENLEFRGHLESDYGQDF</sequence>
<dbReference type="InterPro" id="IPR003591">
    <property type="entry name" value="Leu-rich_rpt_typical-subtyp"/>
</dbReference>
<protein>
    <submittedName>
        <fullName evidence="4">ALS-like protein</fullName>
    </submittedName>
</protein>
<dbReference type="Pfam" id="PF13855">
    <property type="entry name" value="LRR_8"/>
    <property type="match status" value="4"/>
</dbReference>
<dbReference type="InterPro" id="IPR032675">
    <property type="entry name" value="LRR_dom_sf"/>
</dbReference>
<evidence type="ECO:0000256" key="3">
    <source>
        <dbReference type="ARBA" id="ARBA00022737"/>
    </source>
</evidence>
<dbReference type="InterPro" id="IPR001611">
    <property type="entry name" value="Leu-rich_rpt"/>
</dbReference>
<proteinExistence type="predicted"/>
<dbReference type="SUPFAM" id="SSF50494">
    <property type="entry name" value="Trypsin-like serine proteases"/>
    <property type="match status" value="1"/>
</dbReference>
<gene>
    <name evidence="4" type="ORF">MAR_009454</name>
</gene>
<evidence type="ECO:0000313" key="5">
    <source>
        <dbReference type="Proteomes" id="UP001164746"/>
    </source>
</evidence>
<dbReference type="SMART" id="SM00369">
    <property type="entry name" value="LRR_TYP"/>
    <property type="match status" value="18"/>
</dbReference>
<dbReference type="InterPro" id="IPR009003">
    <property type="entry name" value="Peptidase_S1_PA"/>
</dbReference>
<dbReference type="Gene3D" id="3.80.10.10">
    <property type="entry name" value="Ribonuclease Inhibitor"/>
    <property type="match status" value="5"/>
</dbReference>
<dbReference type="PROSITE" id="PS51450">
    <property type="entry name" value="LRR"/>
    <property type="match status" value="4"/>
</dbReference>
<keyword evidence="1" id="KW-0433">Leucine-rich repeat</keyword>
<accession>A0ABY7E302</accession>
<evidence type="ECO:0000256" key="1">
    <source>
        <dbReference type="ARBA" id="ARBA00022614"/>
    </source>
</evidence>
<dbReference type="PANTHER" id="PTHR24373:SF370">
    <property type="entry name" value="FISH-LIPS, ISOFORM E"/>
    <property type="match status" value="1"/>
</dbReference>
<dbReference type="EMBL" id="CP111015">
    <property type="protein sequence ID" value="WAR02896.1"/>
    <property type="molecule type" value="Genomic_DNA"/>
</dbReference>
<dbReference type="Proteomes" id="UP001164746">
    <property type="component" value="Chromosome 4"/>
</dbReference>
<dbReference type="SUPFAM" id="SSF52058">
    <property type="entry name" value="L domain-like"/>
    <property type="match status" value="2"/>
</dbReference>
<keyword evidence="3" id="KW-0677">Repeat</keyword>
<evidence type="ECO:0000313" key="4">
    <source>
        <dbReference type="EMBL" id="WAR02896.1"/>
    </source>
</evidence>